<reference evidence="4 5" key="1">
    <citation type="submission" date="2014-04" db="EMBL/GenBank/DDBJ databases">
        <authorList>
            <consortium name="DOE Joint Genome Institute"/>
            <person name="Kuo A."/>
            <person name="Kohler A."/>
            <person name="Jargeat P."/>
            <person name="Nagy L.G."/>
            <person name="Floudas D."/>
            <person name="Copeland A."/>
            <person name="Barry K.W."/>
            <person name="Cichocki N."/>
            <person name="Veneault-Fourrey C."/>
            <person name="LaButti K."/>
            <person name="Lindquist E.A."/>
            <person name="Lipzen A."/>
            <person name="Lundell T."/>
            <person name="Morin E."/>
            <person name="Murat C."/>
            <person name="Sun H."/>
            <person name="Tunlid A."/>
            <person name="Henrissat B."/>
            <person name="Grigoriev I.V."/>
            <person name="Hibbett D.S."/>
            <person name="Martin F."/>
            <person name="Nordberg H.P."/>
            <person name="Cantor M.N."/>
            <person name="Hua S.X."/>
        </authorList>
    </citation>
    <scope>NUCLEOTIDE SEQUENCE [LARGE SCALE GENOMIC DNA]</scope>
    <source>
        <strain evidence="4 5">Ve08.2h10</strain>
    </source>
</reference>
<proteinExistence type="predicted"/>
<dbReference type="InterPro" id="IPR018020">
    <property type="entry name" value="OHCU_decarboxylase"/>
</dbReference>
<evidence type="ECO:0000259" key="3">
    <source>
        <dbReference type="Pfam" id="PF09349"/>
    </source>
</evidence>
<dbReference type="Gene3D" id="1.10.3330.10">
    <property type="entry name" value="Oxo-4-hydroxy-4-carboxy-5-ureidoimidazoline decarboxylase"/>
    <property type="match status" value="1"/>
</dbReference>
<dbReference type="InterPro" id="IPR036778">
    <property type="entry name" value="OHCU_decarboxylase_sf"/>
</dbReference>
<dbReference type="PANTHER" id="PTHR37987">
    <property type="entry name" value="CHROMOSOME 9, WHOLE GENOME SHOTGUN SEQUENCE"/>
    <property type="match status" value="1"/>
</dbReference>
<dbReference type="OrthoDB" id="5398391at2759"/>
<dbReference type="AlphaFoldDB" id="A0A0D0EAW9"/>
<evidence type="ECO:0000256" key="1">
    <source>
        <dbReference type="ARBA" id="ARBA00022631"/>
    </source>
</evidence>
<feature type="domain" description="Oxo-4-hydroxy-4-carboxy-5-ureidoimidazoline decarboxylase" evidence="3">
    <location>
        <begin position="19"/>
        <end position="151"/>
    </location>
</feature>
<reference evidence="5" key="2">
    <citation type="submission" date="2015-01" db="EMBL/GenBank/DDBJ databases">
        <title>Evolutionary Origins and Diversification of the Mycorrhizal Mutualists.</title>
        <authorList>
            <consortium name="DOE Joint Genome Institute"/>
            <consortium name="Mycorrhizal Genomics Consortium"/>
            <person name="Kohler A."/>
            <person name="Kuo A."/>
            <person name="Nagy L.G."/>
            <person name="Floudas D."/>
            <person name="Copeland A."/>
            <person name="Barry K.W."/>
            <person name="Cichocki N."/>
            <person name="Veneault-Fourrey C."/>
            <person name="LaButti K."/>
            <person name="Lindquist E.A."/>
            <person name="Lipzen A."/>
            <person name="Lundell T."/>
            <person name="Morin E."/>
            <person name="Murat C."/>
            <person name="Riley R."/>
            <person name="Ohm R."/>
            <person name="Sun H."/>
            <person name="Tunlid A."/>
            <person name="Henrissat B."/>
            <person name="Grigoriev I.V."/>
            <person name="Hibbett D.S."/>
            <person name="Martin F."/>
        </authorList>
    </citation>
    <scope>NUCLEOTIDE SEQUENCE [LARGE SCALE GENOMIC DNA]</scope>
    <source>
        <strain evidence="5">Ve08.2h10</strain>
    </source>
</reference>
<feature type="region of interest" description="Disordered" evidence="2">
    <location>
        <begin position="87"/>
        <end position="107"/>
    </location>
</feature>
<dbReference type="SUPFAM" id="SSF158694">
    <property type="entry name" value="UraD-Like"/>
    <property type="match status" value="1"/>
</dbReference>
<dbReference type="Pfam" id="PF09349">
    <property type="entry name" value="OHCU_decarbox"/>
    <property type="match status" value="1"/>
</dbReference>
<name>A0A0D0EAW9_9AGAM</name>
<dbReference type="Proteomes" id="UP000054538">
    <property type="component" value="Unassembled WGS sequence"/>
</dbReference>
<dbReference type="GO" id="GO:0006144">
    <property type="term" value="P:purine nucleobase metabolic process"/>
    <property type="evidence" value="ECO:0007669"/>
    <property type="project" value="UniProtKB-KW"/>
</dbReference>
<dbReference type="EMBL" id="KN824827">
    <property type="protein sequence ID" value="KIL00765.1"/>
    <property type="molecule type" value="Genomic_DNA"/>
</dbReference>
<evidence type="ECO:0000313" key="4">
    <source>
        <dbReference type="EMBL" id="KIL00765.1"/>
    </source>
</evidence>
<protein>
    <recommendedName>
        <fullName evidence="3">Oxo-4-hydroxy-4-carboxy-5-ureidoimidazoline decarboxylase domain-containing protein</fullName>
    </recommendedName>
</protein>
<keyword evidence="1" id="KW-0659">Purine metabolism</keyword>
<sequence length="206" mass="22782">MFLCSREGEQHAELVLRGILTLLFEHSDVLGKHLLPALLATRPNPSLSDASDVEKILSASLEIIKSWDLELQAQFIAGHPRIGETKKLSALSSKEQSGSASNPTPPEVLSRLTHLNACYEHVFPGLRYITFVNGRSRAAIAEEMEDKLRTSHSLLPDQPPVDSFMPVEKGTREWLQELDRAVEDVGKIAQSRLDKLVAEASQGLTH</sequence>
<accession>A0A0D0EAW9</accession>
<gene>
    <name evidence="4" type="ORF">PAXRUDRAFT_821346</name>
</gene>
<feature type="compositionally biased region" description="Polar residues" evidence="2">
    <location>
        <begin position="90"/>
        <end position="102"/>
    </location>
</feature>
<dbReference type="InParanoid" id="A0A0D0EAW9"/>
<evidence type="ECO:0000313" key="5">
    <source>
        <dbReference type="Proteomes" id="UP000054538"/>
    </source>
</evidence>
<dbReference type="HOGENOM" id="CLU_092522_0_0_1"/>
<keyword evidence="5" id="KW-1185">Reference proteome</keyword>
<organism evidence="4 5">
    <name type="scientific">Paxillus rubicundulus Ve08.2h10</name>
    <dbReference type="NCBI Taxonomy" id="930991"/>
    <lineage>
        <taxon>Eukaryota</taxon>
        <taxon>Fungi</taxon>
        <taxon>Dikarya</taxon>
        <taxon>Basidiomycota</taxon>
        <taxon>Agaricomycotina</taxon>
        <taxon>Agaricomycetes</taxon>
        <taxon>Agaricomycetidae</taxon>
        <taxon>Boletales</taxon>
        <taxon>Paxilineae</taxon>
        <taxon>Paxillaceae</taxon>
        <taxon>Paxillus</taxon>
    </lineage>
</organism>
<dbReference type="PANTHER" id="PTHR37987:SF1">
    <property type="entry name" value="OXO-4-HYDROXY-4-CARBOXY-5-UREIDOIMIDAZOLINE DECARBOXYLASE DOMAIN-CONTAINING PROTEIN"/>
    <property type="match status" value="1"/>
</dbReference>
<evidence type="ECO:0000256" key="2">
    <source>
        <dbReference type="SAM" id="MobiDB-lite"/>
    </source>
</evidence>